<dbReference type="RefSeq" id="WP_153233792.1">
    <property type="nucleotide sequence ID" value="NZ_WINI01000001.1"/>
</dbReference>
<keyword evidence="3" id="KW-1185">Reference proteome</keyword>
<dbReference type="AlphaFoldDB" id="A0A843YM17"/>
<dbReference type="Pfam" id="PF14347">
    <property type="entry name" value="DUF4399"/>
    <property type="match status" value="1"/>
</dbReference>
<reference evidence="2 3" key="1">
    <citation type="submission" date="2019-10" db="EMBL/GenBank/DDBJ databases">
        <title>Glaciimonas soli sp. nov., a psychrophilic bacterium isolated from the forest soil of a high elevation mountain in Taiwan.</title>
        <authorList>
            <person name="Wang L.-T."/>
            <person name="Shieh W.Y."/>
        </authorList>
    </citation>
    <scope>NUCLEOTIDE SEQUENCE [LARGE SCALE GENOMIC DNA]</scope>
    <source>
        <strain evidence="2 3">GS1</strain>
    </source>
</reference>
<dbReference type="EMBL" id="WINI01000001">
    <property type="protein sequence ID" value="MQQ99949.1"/>
    <property type="molecule type" value="Genomic_DNA"/>
</dbReference>
<protein>
    <submittedName>
        <fullName evidence="2">DUF4399 domain-containing protein</fullName>
    </submittedName>
</protein>
<proteinExistence type="predicted"/>
<sequence length="121" mass="12750">MQQTPSAAMLQNPSVSFVTPADGAVVTSPFVVKFAVNGMTIKPVGDMTEGTGHHHLLIDLGPMPTGEAIPMDAQHKHYGKGQTEDTLTLAPGVHQLTLQFGDGAHRSYGPAMSKTITVTVQ</sequence>
<feature type="domain" description="DUF4399" evidence="1">
    <location>
        <begin position="32"/>
        <end position="121"/>
    </location>
</feature>
<evidence type="ECO:0000259" key="1">
    <source>
        <dbReference type="Pfam" id="PF14347"/>
    </source>
</evidence>
<comment type="caution">
    <text evidence="2">The sequence shown here is derived from an EMBL/GenBank/DDBJ whole genome shotgun (WGS) entry which is preliminary data.</text>
</comment>
<dbReference type="OrthoDB" id="531568at2"/>
<evidence type="ECO:0000313" key="3">
    <source>
        <dbReference type="Proteomes" id="UP000451565"/>
    </source>
</evidence>
<evidence type="ECO:0000313" key="2">
    <source>
        <dbReference type="EMBL" id="MQQ99949.1"/>
    </source>
</evidence>
<name>A0A843YM17_9BURK</name>
<accession>A0A843YM17</accession>
<dbReference type="InterPro" id="IPR025512">
    <property type="entry name" value="DUF4399"/>
</dbReference>
<organism evidence="2 3">
    <name type="scientific">Glaciimonas soli</name>
    <dbReference type="NCBI Taxonomy" id="2590999"/>
    <lineage>
        <taxon>Bacteria</taxon>
        <taxon>Pseudomonadati</taxon>
        <taxon>Pseudomonadota</taxon>
        <taxon>Betaproteobacteria</taxon>
        <taxon>Burkholderiales</taxon>
        <taxon>Oxalobacteraceae</taxon>
        <taxon>Glaciimonas</taxon>
    </lineage>
</organism>
<dbReference type="Proteomes" id="UP000451565">
    <property type="component" value="Unassembled WGS sequence"/>
</dbReference>
<gene>
    <name evidence="2" type="ORF">GEV47_04535</name>
</gene>